<dbReference type="AlphaFoldDB" id="A0A6A5RSK8"/>
<feature type="compositionally biased region" description="Polar residues" evidence="1">
    <location>
        <begin position="336"/>
        <end position="347"/>
    </location>
</feature>
<feature type="region of interest" description="Disordered" evidence="1">
    <location>
        <begin position="86"/>
        <end position="150"/>
    </location>
</feature>
<evidence type="ECO:0000313" key="4">
    <source>
        <dbReference type="Proteomes" id="UP000800082"/>
    </source>
</evidence>
<accession>A0A6A5RSK8</accession>
<dbReference type="OrthoDB" id="3792650at2759"/>
<feature type="region of interest" description="Disordered" evidence="1">
    <location>
        <begin position="240"/>
        <end position="360"/>
    </location>
</feature>
<proteinExistence type="predicted"/>
<feature type="compositionally biased region" description="Low complexity" evidence="1">
    <location>
        <begin position="314"/>
        <end position="323"/>
    </location>
</feature>
<dbReference type="RefSeq" id="XP_033451633.1">
    <property type="nucleotide sequence ID" value="XM_033589534.1"/>
</dbReference>
<evidence type="ECO:0000313" key="3">
    <source>
        <dbReference type="EMBL" id="KAF1931385.1"/>
    </source>
</evidence>
<dbReference type="GeneID" id="54347181"/>
<feature type="chain" id="PRO_5025646250" evidence="2">
    <location>
        <begin position="27"/>
        <end position="567"/>
    </location>
</feature>
<feature type="region of interest" description="Disordered" evidence="1">
    <location>
        <begin position="377"/>
        <end position="567"/>
    </location>
</feature>
<feature type="compositionally biased region" description="Pro residues" evidence="1">
    <location>
        <begin position="293"/>
        <end position="302"/>
    </location>
</feature>
<gene>
    <name evidence="3" type="ORF">M421DRAFT_346155</name>
</gene>
<evidence type="ECO:0000256" key="1">
    <source>
        <dbReference type="SAM" id="MobiDB-lite"/>
    </source>
</evidence>
<dbReference type="Proteomes" id="UP000800082">
    <property type="component" value="Unassembled WGS sequence"/>
</dbReference>
<protein>
    <submittedName>
        <fullName evidence="3">Uncharacterized protein</fullName>
    </submittedName>
</protein>
<feature type="signal peptide" evidence="2">
    <location>
        <begin position="1"/>
        <end position="26"/>
    </location>
</feature>
<feature type="compositionally biased region" description="Acidic residues" evidence="1">
    <location>
        <begin position="494"/>
        <end position="503"/>
    </location>
</feature>
<evidence type="ECO:0000256" key="2">
    <source>
        <dbReference type="SAM" id="SignalP"/>
    </source>
</evidence>
<keyword evidence="2" id="KW-0732">Signal</keyword>
<dbReference type="EMBL" id="ML978961">
    <property type="protein sequence ID" value="KAF1931385.1"/>
    <property type="molecule type" value="Genomic_DNA"/>
</dbReference>
<feature type="compositionally biased region" description="Acidic residues" evidence="1">
    <location>
        <begin position="533"/>
        <end position="542"/>
    </location>
</feature>
<organism evidence="3 4">
    <name type="scientific">Didymella exigua CBS 183.55</name>
    <dbReference type="NCBI Taxonomy" id="1150837"/>
    <lineage>
        <taxon>Eukaryota</taxon>
        <taxon>Fungi</taxon>
        <taxon>Dikarya</taxon>
        <taxon>Ascomycota</taxon>
        <taxon>Pezizomycotina</taxon>
        <taxon>Dothideomycetes</taxon>
        <taxon>Pleosporomycetidae</taxon>
        <taxon>Pleosporales</taxon>
        <taxon>Pleosporineae</taxon>
        <taxon>Didymellaceae</taxon>
        <taxon>Didymella</taxon>
    </lineage>
</organism>
<sequence length="567" mass="63085">MAPSFSRVSSGALLLALAYNARPVNADFWEDVDNCKLVLDDLPADLTTDFCHDWTYGYEPEDEYVTVTGYPVTVTEYSYAKTCEGEGYSTTTKYPESTPEPSKPTKVPDESTKVPDESTKVPDESTKVPDQTTKAPDQPPATDMPGGHDVTVTSTTYTTYWTTSTVYEGYPTEAPAPYRRHARDLKDRAAWCVDRPCRLVQYDDDTIVEACKKYLGWEPHSSTVNVPGYTVTITSYPTDCKKKDDAYKPEPIPAYPTEKEEDYKPEPYPTETAEPYPAKDDYSTETPPEYKPEPYPQAPAPYPEDEPDYDNGPSYGDGSYADGSYDDDSYDGTAPWDNTDSFDTNYSGPDGPLPWDDFDQTSELADAIDAGGYDDAAEKLGLDDAPWNALPVDYPQKRDHPTEESYDNSYGEDGVDYEAPSYDDSSYNDQSYDAAPEGDYDVVWVDENGNPTDAPSKDEDNYAPDVYDPNAYNHSEDEETDGYAPNGYGPDVSESGEYEDSGDYVDHSEAYPSEDYSENSYYDSSYGSLPDSSEYEGDEFESDYTALAEDTSDAPSGDYWGEDGVDY</sequence>
<dbReference type="Gene3D" id="6.10.250.1010">
    <property type="match status" value="1"/>
</dbReference>
<reference evidence="3" key="1">
    <citation type="journal article" date="2020" name="Stud. Mycol.">
        <title>101 Dothideomycetes genomes: a test case for predicting lifestyles and emergence of pathogens.</title>
        <authorList>
            <person name="Haridas S."/>
            <person name="Albert R."/>
            <person name="Binder M."/>
            <person name="Bloem J."/>
            <person name="Labutti K."/>
            <person name="Salamov A."/>
            <person name="Andreopoulos B."/>
            <person name="Baker S."/>
            <person name="Barry K."/>
            <person name="Bills G."/>
            <person name="Bluhm B."/>
            <person name="Cannon C."/>
            <person name="Castanera R."/>
            <person name="Culley D."/>
            <person name="Daum C."/>
            <person name="Ezra D."/>
            <person name="Gonzalez J."/>
            <person name="Henrissat B."/>
            <person name="Kuo A."/>
            <person name="Liang C."/>
            <person name="Lipzen A."/>
            <person name="Lutzoni F."/>
            <person name="Magnuson J."/>
            <person name="Mondo S."/>
            <person name="Nolan M."/>
            <person name="Ohm R."/>
            <person name="Pangilinan J."/>
            <person name="Park H.-J."/>
            <person name="Ramirez L."/>
            <person name="Alfaro M."/>
            <person name="Sun H."/>
            <person name="Tritt A."/>
            <person name="Yoshinaga Y."/>
            <person name="Zwiers L.-H."/>
            <person name="Turgeon B."/>
            <person name="Goodwin S."/>
            <person name="Spatafora J."/>
            <person name="Crous P."/>
            <person name="Grigoriev I."/>
        </authorList>
    </citation>
    <scope>NUCLEOTIDE SEQUENCE</scope>
    <source>
        <strain evidence="3">CBS 183.55</strain>
    </source>
</reference>
<feature type="compositionally biased region" description="Basic and acidic residues" evidence="1">
    <location>
        <begin position="106"/>
        <end position="127"/>
    </location>
</feature>
<feature type="compositionally biased region" description="Basic and acidic residues" evidence="1">
    <location>
        <begin position="277"/>
        <end position="292"/>
    </location>
</feature>
<feature type="compositionally biased region" description="Low complexity" evidence="1">
    <location>
        <begin position="511"/>
        <end position="526"/>
    </location>
</feature>
<keyword evidence="4" id="KW-1185">Reference proteome</keyword>
<name>A0A6A5RSK8_9PLEO</name>
<feature type="compositionally biased region" description="Low complexity" evidence="1">
    <location>
        <begin position="422"/>
        <end position="433"/>
    </location>
</feature>